<name>A0AA39KCH3_ARMTA</name>
<protein>
    <submittedName>
        <fullName evidence="1">Uncharacterized protein</fullName>
    </submittedName>
</protein>
<evidence type="ECO:0000313" key="2">
    <source>
        <dbReference type="Proteomes" id="UP001175211"/>
    </source>
</evidence>
<organism evidence="1 2">
    <name type="scientific">Armillaria tabescens</name>
    <name type="common">Ringless honey mushroom</name>
    <name type="synonym">Agaricus tabescens</name>
    <dbReference type="NCBI Taxonomy" id="1929756"/>
    <lineage>
        <taxon>Eukaryota</taxon>
        <taxon>Fungi</taxon>
        <taxon>Dikarya</taxon>
        <taxon>Basidiomycota</taxon>
        <taxon>Agaricomycotina</taxon>
        <taxon>Agaricomycetes</taxon>
        <taxon>Agaricomycetidae</taxon>
        <taxon>Agaricales</taxon>
        <taxon>Marasmiineae</taxon>
        <taxon>Physalacriaceae</taxon>
        <taxon>Desarmillaria</taxon>
    </lineage>
</organism>
<comment type="caution">
    <text evidence="1">The sequence shown here is derived from an EMBL/GenBank/DDBJ whole genome shotgun (WGS) entry which is preliminary data.</text>
</comment>
<dbReference type="AlphaFoldDB" id="A0AA39KCH3"/>
<accession>A0AA39KCH3</accession>
<keyword evidence="2" id="KW-1185">Reference proteome</keyword>
<dbReference type="EMBL" id="JAUEPS010000017">
    <property type="protein sequence ID" value="KAK0458632.1"/>
    <property type="molecule type" value="Genomic_DNA"/>
</dbReference>
<reference evidence="1" key="1">
    <citation type="submission" date="2023-06" db="EMBL/GenBank/DDBJ databases">
        <authorList>
            <consortium name="Lawrence Berkeley National Laboratory"/>
            <person name="Ahrendt S."/>
            <person name="Sahu N."/>
            <person name="Indic B."/>
            <person name="Wong-Bajracharya J."/>
            <person name="Merenyi Z."/>
            <person name="Ke H.-M."/>
            <person name="Monk M."/>
            <person name="Kocsube S."/>
            <person name="Drula E."/>
            <person name="Lipzen A."/>
            <person name="Balint B."/>
            <person name="Henrissat B."/>
            <person name="Andreopoulos B."/>
            <person name="Martin F.M."/>
            <person name="Harder C.B."/>
            <person name="Rigling D."/>
            <person name="Ford K.L."/>
            <person name="Foster G.D."/>
            <person name="Pangilinan J."/>
            <person name="Papanicolaou A."/>
            <person name="Barry K."/>
            <person name="LaButti K."/>
            <person name="Viragh M."/>
            <person name="Koriabine M."/>
            <person name="Yan M."/>
            <person name="Riley R."/>
            <person name="Champramary S."/>
            <person name="Plett K.L."/>
            <person name="Tsai I.J."/>
            <person name="Slot J."/>
            <person name="Sipos G."/>
            <person name="Plett J."/>
            <person name="Nagy L.G."/>
            <person name="Grigoriev I.V."/>
        </authorList>
    </citation>
    <scope>NUCLEOTIDE SEQUENCE</scope>
    <source>
        <strain evidence="1">CCBAS 213</strain>
    </source>
</reference>
<evidence type="ECO:0000313" key="1">
    <source>
        <dbReference type="EMBL" id="KAK0458632.1"/>
    </source>
</evidence>
<gene>
    <name evidence="1" type="ORF">EV420DRAFT_1642971</name>
</gene>
<sequence>MFEELQTVCGALGSLQSLEIDMTYKGGRKKIIDTFEFAPRLNCIKVIGNFNGREFILPWTQLTSYHEGKGKHWGNNDSMPMMLSLLKTTQKCTALEDLKVSSFNPLDHLHDTSKVPHVSNDNIHHLTAKSDLIIPFLTLPSLQILSLDFEVRITPDTIPNVHLSHPMIWLLSNSTQSA</sequence>
<dbReference type="GeneID" id="85360981"/>
<dbReference type="Proteomes" id="UP001175211">
    <property type="component" value="Unassembled WGS sequence"/>
</dbReference>
<dbReference type="RefSeq" id="XP_060330902.1">
    <property type="nucleotide sequence ID" value="XM_060477433.1"/>
</dbReference>
<proteinExistence type="predicted"/>